<dbReference type="RefSeq" id="XP_003247465.1">
    <property type="nucleotide sequence ID" value="XM_003247417.3"/>
</dbReference>
<evidence type="ECO:0000313" key="2">
    <source>
        <dbReference type="EnsemblMetazoa" id="XP_003247465.1"/>
    </source>
</evidence>
<reference evidence="2" key="2">
    <citation type="submission" date="2022-06" db="UniProtKB">
        <authorList>
            <consortium name="EnsemblMetazoa"/>
        </authorList>
    </citation>
    <scope>IDENTIFICATION</scope>
</reference>
<dbReference type="Proteomes" id="UP000007819">
    <property type="component" value="Chromosome A1"/>
</dbReference>
<protein>
    <submittedName>
        <fullName evidence="2">Uncharacterized protein</fullName>
    </submittedName>
</protein>
<evidence type="ECO:0000313" key="3">
    <source>
        <dbReference type="Proteomes" id="UP000007819"/>
    </source>
</evidence>
<evidence type="ECO:0000256" key="1">
    <source>
        <dbReference type="SAM" id="MobiDB-lite"/>
    </source>
</evidence>
<dbReference type="GeneID" id="100575643"/>
<accession>A0A8R2AF81</accession>
<dbReference type="EnsemblMetazoa" id="XM_003247417.4">
    <property type="protein sequence ID" value="XP_003247465.1"/>
    <property type="gene ID" value="LOC100575643"/>
</dbReference>
<keyword evidence="3" id="KW-1185">Reference proteome</keyword>
<feature type="compositionally biased region" description="Polar residues" evidence="1">
    <location>
        <begin position="102"/>
        <end position="111"/>
    </location>
</feature>
<reference evidence="3" key="1">
    <citation type="submission" date="2010-06" db="EMBL/GenBank/DDBJ databases">
        <authorList>
            <person name="Jiang H."/>
            <person name="Abraham K."/>
            <person name="Ali S."/>
            <person name="Alsbrooks S.L."/>
            <person name="Anim B.N."/>
            <person name="Anosike U.S."/>
            <person name="Attaway T."/>
            <person name="Bandaranaike D.P."/>
            <person name="Battles P.K."/>
            <person name="Bell S.N."/>
            <person name="Bell A.V."/>
            <person name="Beltran B."/>
            <person name="Bickham C."/>
            <person name="Bustamante Y."/>
            <person name="Caleb T."/>
            <person name="Canada A."/>
            <person name="Cardenas V."/>
            <person name="Carter K."/>
            <person name="Chacko J."/>
            <person name="Chandrabose M.N."/>
            <person name="Chavez D."/>
            <person name="Chavez A."/>
            <person name="Chen L."/>
            <person name="Chu H.-S."/>
            <person name="Claassen K.J."/>
            <person name="Cockrell R."/>
            <person name="Collins M."/>
            <person name="Cooper J.A."/>
            <person name="Cree A."/>
            <person name="Curry S.M."/>
            <person name="Da Y."/>
            <person name="Dao M.D."/>
            <person name="Das B."/>
            <person name="Davila M.-L."/>
            <person name="Davy-Carroll L."/>
            <person name="Denson S."/>
            <person name="Dinh H."/>
            <person name="Ebong V.E."/>
            <person name="Edwards J.R."/>
            <person name="Egan A."/>
            <person name="El-Daye J."/>
            <person name="Escobedo L."/>
            <person name="Fernandez S."/>
            <person name="Fernando P.R."/>
            <person name="Flagg N."/>
            <person name="Forbes L.D."/>
            <person name="Fowler R.G."/>
            <person name="Fu Q."/>
            <person name="Gabisi R.A."/>
            <person name="Ganer J."/>
            <person name="Garbino Pronczuk A."/>
            <person name="Garcia R.M."/>
            <person name="Garner T."/>
            <person name="Garrett T.E."/>
            <person name="Gonzalez D.A."/>
            <person name="Hamid H."/>
            <person name="Hawkins E.S."/>
            <person name="Hirani K."/>
            <person name="Hogues M.E."/>
            <person name="Hollins B."/>
            <person name="Hsiao C.-H."/>
            <person name="Jabil R."/>
            <person name="James M.L."/>
            <person name="Jhangiani S.N."/>
            <person name="Johnson B."/>
            <person name="Johnson Q."/>
            <person name="Joshi V."/>
            <person name="Kalu J.B."/>
            <person name="Kam C."/>
            <person name="Kashfia A."/>
            <person name="Keebler J."/>
            <person name="Kisamo H."/>
            <person name="Kovar C.L."/>
            <person name="Lago L.A."/>
            <person name="Lai C.-Y."/>
            <person name="Laidlaw J."/>
            <person name="Lara F."/>
            <person name="Le T.-K."/>
            <person name="Lee S.L."/>
            <person name="Legall F.H."/>
            <person name="Lemon S.J."/>
            <person name="Lewis L.R."/>
            <person name="Li B."/>
            <person name="Liu Y."/>
            <person name="Liu Y.-S."/>
            <person name="Lopez J."/>
            <person name="Lozado R.J."/>
            <person name="Lu J."/>
            <person name="Madu R.C."/>
            <person name="Maheshwari M."/>
            <person name="Maheshwari R."/>
            <person name="Malloy K."/>
            <person name="Martinez E."/>
            <person name="Mathew T."/>
            <person name="Mercado I.C."/>
            <person name="Mercado C."/>
            <person name="Meyer B."/>
            <person name="Montgomery K."/>
            <person name="Morgan M.B."/>
            <person name="Munidasa M."/>
            <person name="Nazareth L.V."/>
            <person name="Nelson J."/>
            <person name="Ng B.M."/>
            <person name="Nguyen N.B."/>
            <person name="Nguyen P.Q."/>
            <person name="Nguyen T."/>
            <person name="Obregon M."/>
            <person name="Okwuonu G.O."/>
            <person name="Onwere C.G."/>
            <person name="Orozco G."/>
            <person name="Parra A."/>
            <person name="Patel S."/>
            <person name="Patil S."/>
            <person name="Perez A."/>
            <person name="Perez Y."/>
            <person name="Pham C."/>
            <person name="Primus E.L."/>
            <person name="Pu L.-L."/>
            <person name="Puazo M."/>
            <person name="Qin X."/>
            <person name="Quiroz J.B."/>
            <person name="Reese J."/>
            <person name="Richards S."/>
            <person name="Rives C.M."/>
            <person name="Robberts R."/>
            <person name="Ruiz S.J."/>
            <person name="Ruiz M.J."/>
            <person name="Santibanez J."/>
            <person name="Schneider B.W."/>
            <person name="Sisson I."/>
            <person name="Smith M."/>
            <person name="Sodergren E."/>
            <person name="Song X.-Z."/>
            <person name="Song B.B."/>
            <person name="Summersgill H."/>
            <person name="Thelus R."/>
            <person name="Thornton R.D."/>
            <person name="Trejos Z.Y."/>
            <person name="Usmani K."/>
            <person name="Vattathil S."/>
            <person name="Villasana D."/>
            <person name="Walker D.L."/>
            <person name="Wang S."/>
            <person name="Wang K."/>
            <person name="White C.S."/>
            <person name="Williams A.C."/>
            <person name="Williamson J."/>
            <person name="Wilson K."/>
            <person name="Woghiren I.O."/>
            <person name="Woodworth J.R."/>
            <person name="Worley K.C."/>
            <person name="Wright R.A."/>
            <person name="Wu W."/>
            <person name="Young L."/>
            <person name="Zhang L."/>
            <person name="Zhang J."/>
            <person name="Zhu Y."/>
            <person name="Muzny D.M."/>
            <person name="Weinstock G."/>
            <person name="Gibbs R.A."/>
        </authorList>
    </citation>
    <scope>NUCLEOTIDE SEQUENCE [LARGE SCALE GENOMIC DNA]</scope>
    <source>
        <strain evidence="3">LSR1</strain>
    </source>
</reference>
<sequence length="111" mass="12370">MSERRTLLSRPRTRVYDCNYNIGEGYYKPMMDHLDRKYYGSSAAPAAAKPASGFFDSSPKSLFGTSGSSAFDEYRSSSPARSRRSGSDSRLSLPDDEFEQEVNASNNIIYA</sequence>
<dbReference type="AlphaFoldDB" id="A0A8R2AF81"/>
<proteinExistence type="predicted"/>
<name>A0A8R2AF81_ACYPI</name>
<dbReference type="KEGG" id="api:100575643"/>
<dbReference type="OrthoDB" id="8191899at2759"/>
<feature type="region of interest" description="Disordered" evidence="1">
    <location>
        <begin position="64"/>
        <end position="111"/>
    </location>
</feature>
<organism evidence="2 3">
    <name type="scientific">Acyrthosiphon pisum</name>
    <name type="common">Pea aphid</name>
    <dbReference type="NCBI Taxonomy" id="7029"/>
    <lineage>
        <taxon>Eukaryota</taxon>
        <taxon>Metazoa</taxon>
        <taxon>Ecdysozoa</taxon>
        <taxon>Arthropoda</taxon>
        <taxon>Hexapoda</taxon>
        <taxon>Insecta</taxon>
        <taxon>Pterygota</taxon>
        <taxon>Neoptera</taxon>
        <taxon>Paraneoptera</taxon>
        <taxon>Hemiptera</taxon>
        <taxon>Sternorrhyncha</taxon>
        <taxon>Aphidomorpha</taxon>
        <taxon>Aphidoidea</taxon>
        <taxon>Aphididae</taxon>
        <taxon>Macrosiphini</taxon>
        <taxon>Acyrthosiphon</taxon>
    </lineage>
</organism>